<dbReference type="SUPFAM" id="SSF111331">
    <property type="entry name" value="NAD kinase/diacylglycerol kinase-like"/>
    <property type="match status" value="1"/>
</dbReference>
<dbReference type="Pfam" id="PF01513">
    <property type="entry name" value="NAD_kinase"/>
    <property type="match status" value="1"/>
</dbReference>
<keyword evidence="7" id="KW-0521">NADP</keyword>
<gene>
    <name evidence="9" type="ORF">GPU96_07g13390</name>
</gene>
<keyword evidence="8" id="KW-0520">NAD</keyword>
<dbReference type="GO" id="GO:0006741">
    <property type="term" value="P:NADP+ biosynthetic process"/>
    <property type="evidence" value="ECO:0007669"/>
    <property type="project" value="InterPro"/>
</dbReference>
<dbReference type="InterPro" id="IPR002504">
    <property type="entry name" value="NADK"/>
</dbReference>
<evidence type="ECO:0000256" key="8">
    <source>
        <dbReference type="ARBA" id="ARBA00023027"/>
    </source>
</evidence>
<keyword evidence="6" id="KW-0067">ATP-binding</keyword>
<dbReference type="GO" id="GO:0005524">
    <property type="term" value="F:ATP binding"/>
    <property type="evidence" value="ECO:0007669"/>
    <property type="project" value="UniProtKB-KW"/>
</dbReference>
<dbReference type="Proteomes" id="UP001059546">
    <property type="component" value="Chromosome VII"/>
</dbReference>
<evidence type="ECO:0000256" key="7">
    <source>
        <dbReference type="ARBA" id="ARBA00022857"/>
    </source>
</evidence>
<dbReference type="Gene3D" id="2.60.200.30">
    <property type="entry name" value="Probable inorganic polyphosphate/atp-NAD kinase, domain 2"/>
    <property type="match status" value="1"/>
</dbReference>
<evidence type="ECO:0000256" key="1">
    <source>
        <dbReference type="ARBA" id="ARBA00010995"/>
    </source>
</evidence>
<dbReference type="GO" id="GO:0003951">
    <property type="term" value="F:NAD+ kinase activity"/>
    <property type="evidence" value="ECO:0007669"/>
    <property type="project" value="InterPro"/>
</dbReference>
<keyword evidence="4" id="KW-0547">Nucleotide-binding</keyword>
<dbReference type="GO" id="GO:0019674">
    <property type="term" value="P:NAD+ metabolic process"/>
    <property type="evidence" value="ECO:0007669"/>
    <property type="project" value="InterPro"/>
</dbReference>
<reference evidence="9" key="1">
    <citation type="submission" date="2022-10" db="EMBL/GenBank/DDBJ databases">
        <title>Encephalitozoon hellem ATCC 50604 Complete Genome.</title>
        <authorList>
            <person name="Mascarenhas dos Santos A.C."/>
            <person name="Julian A.T."/>
            <person name="Pombert J.-F."/>
        </authorList>
    </citation>
    <scope>NUCLEOTIDE SEQUENCE</scope>
    <source>
        <strain evidence="9">ATCC 50604</strain>
    </source>
</reference>
<sequence>MGRFLIVTKDNCDTELVEKIRSTLDCHIHDQGIEYDGIVILGGDGTVLRTVASYQTPPIVYAVNRGRVGFLCPIPHTAVDELVERLRDGKKIEFVELKRLCLSQKHHFLNEAVIRPSSIGLGIFRIFIDDISLVVRGDAVIVATKVGSSAYNASLDGPLLLDEGIVVNVVAPNKCRFKPIVCGIKSRVRVEVDGDFQIILDGILCEEKSFDVCYDGSSVRFGYLSPCDRSKRIGELFLL</sequence>
<comment type="similarity">
    <text evidence="1">Belongs to the NAD kinase family.</text>
</comment>
<dbReference type="PANTHER" id="PTHR20275">
    <property type="entry name" value="NAD KINASE"/>
    <property type="match status" value="1"/>
</dbReference>
<keyword evidence="3" id="KW-0808">Transferase</keyword>
<name>A0A9Q9CCY9_ENCHE</name>
<dbReference type="InterPro" id="IPR017438">
    <property type="entry name" value="ATP-NAD_kinase_N"/>
</dbReference>
<evidence type="ECO:0000256" key="3">
    <source>
        <dbReference type="ARBA" id="ARBA00022679"/>
    </source>
</evidence>
<protein>
    <submittedName>
        <fullName evidence="9">NAD kinase</fullName>
    </submittedName>
</protein>
<dbReference type="InterPro" id="IPR017437">
    <property type="entry name" value="ATP-NAD_kinase_PpnK-typ_C"/>
</dbReference>
<evidence type="ECO:0000256" key="6">
    <source>
        <dbReference type="ARBA" id="ARBA00022840"/>
    </source>
</evidence>
<organism evidence="9 10">
    <name type="scientific">Encephalitozoon hellem</name>
    <name type="common">Microsporidian parasite</name>
    <dbReference type="NCBI Taxonomy" id="27973"/>
    <lineage>
        <taxon>Eukaryota</taxon>
        <taxon>Fungi</taxon>
        <taxon>Fungi incertae sedis</taxon>
        <taxon>Microsporidia</taxon>
        <taxon>Unikaryonidae</taxon>
        <taxon>Encephalitozoon</taxon>
    </lineage>
</organism>
<dbReference type="PANTHER" id="PTHR20275:SF43">
    <property type="entry name" value="BIFUNCTIONAL NADP PHOSPHATASE_NAD KINASE"/>
    <property type="match status" value="1"/>
</dbReference>
<dbReference type="EMBL" id="CP075153">
    <property type="protein sequence ID" value="UTX43578.1"/>
    <property type="molecule type" value="Genomic_DNA"/>
</dbReference>
<dbReference type="InterPro" id="IPR016064">
    <property type="entry name" value="NAD/diacylglycerol_kinase_sf"/>
</dbReference>
<proteinExistence type="inferred from homology"/>
<evidence type="ECO:0000313" key="10">
    <source>
        <dbReference type="Proteomes" id="UP001059546"/>
    </source>
</evidence>
<accession>A0A9Q9CCY9</accession>
<keyword evidence="5 9" id="KW-0418">Kinase</keyword>
<dbReference type="Gene3D" id="3.40.50.10330">
    <property type="entry name" value="Probable inorganic polyphosphate/atp-NAD kinase, domain 1"/>
    <property type="match status" value="1"/>
</dbReference>
<keyword evidence="2" id="KW-0963">Cytoplasm</keyword>
<evidence type="ECO:0000256" key="2">
    <source>
        <dbReference type="ARBA" id="ARBA00022490"/>
    </source>
</evidence>
<evidence type="ECO:0000256" key="5">
    <source>
        <dbReference type="ARBA" id="ARBA00022777"/>
    </source>
</evidence>
<evidence type="ECO:0000256" key="4">
    <source>
        <dbReference type="ARBA" id="ARBA00022741"/>
    </source>
</evidence>
<dbReference type="AlphaFoldDB" id="A0A9Q9CCY9"/>
<evidence type="ECO:0000313" key="9">
    <source>
        <dbReference type="EMBL" id="UTX43578.1"/>
    </source>
</evidence>